<dbReference type="EMBL" id="SPHZ02000001">
    <property type="protein sequence ID" value="KAF0935143.1"/>
    <property type="molecule type" value="Genomic_DNA"/>
</dbReference>
<keyword evidence="2" id="KW-1185">Reference proteome</keyword>
<evidence type="ECO:0000313" key="2">
    <source>
        <dbReference type="Proteomes" id="UP000479710"/>
    </source>
</evidence>
<evidence type="ECO:0000313" key="1">
    <source>
        <dbReference type="EMBL" id="KAF0935143.1"/>
    </source>
</evidence>
<proteinExistence type="predicted"/>
<dbReference type="Proteomes" id="UP000479710">
    <property type="component" value="Unassembled WGS sequence"/>
</dbReference>
<name>A0A6G1FEA6_9ORYZ</name>
<organism evidence="1 2">
    <name type="scientific">Oryza meyeriana var. granulata</name>
    <dbReference type="NCBI Taxonomy" id="110450"/>
    <lineage>
        <taxon>Eukaryota</taxon>
        <taxon>Viridiplantae</taxon>
        <taxon>Streptophyta</taxon>
        <taxon>Embryophyta</taxon>
        <taxon>Tracheophyta</taxon>
        <taxon>Spermatophyta</taxon>
        <taxon>Magnoliopsida</taxon>
        <taxon>Liliopsida</taxon>
        <taxon>Poales</taxon>
        <taxon>Poaceae</taxon>
        <taxon>BOP clade</taxon>
        <taxon>Oryzoideae</taxon>
        <taxon>Oryzeae</taxon>
        <taxon>Oryzinae</taxon>
        <taxon>Oryza</taxon>
        <taxon>Oryza meyeriana</taxon>
    </lineage>
</organism>
<protein>
    <submittedName>
        <fullName evidence="1">Uncharacterized protein</fullName>
    </submittedName>
</protein>
<reference evidence="1 2" key="1">
    <citation type="submission" date="2019-11" db="EMBL/GenBank/DDBJ databases">
        <title>Whole genome sequence of Oryza granulata.</title>
        <authorList>
            <person name="Li W."/>
        </authorList>
    </citation>
    <scope>NUCLEOTIDE SEQUENCE [LARGE SCALE GENOMIC DNA]</scope>
    <source>
        <strain evidence="2">cv. Menghai</strain>
        <tissue evidence="1">Leaf</tissue>
    </source>
</reference>
<feature type="non-terminal residue" evidence="1">
    <location>
        <position position="1"/>
    </location>
</feature>
<gene>
    <name evidence="1" type="ORF">E2562_030426</name>
</gene>
<comment type="caution">
    <text evidence="1">The sequence shown here is derived from an EMBL/GenBank/DDBJ whole genome shotgun (WGS) entry which is preliminary data.</text>
</comment>
<accession>A0A6G1FEA6</accession>
<sequence>YEAKPQHMVYSQYLPPSELDGSPRTSILQPDGRMTTESCVVPLRSSDSSTNLATIPLPFI</sequence>
<dbReference type="AlphaFoldDB" id="A0A6G1FEA6"/>